<sequence length="146" mass="16056">MMVDDVEGVVLASVSRRAGAFVLDVLLLLMFFGFLFFIGLGASDLFVGIVFLIISTLVMLVYFSYFEGPSGGSTPGKYYLSLMVVDEKTLKPPSKMQSVTRNLLRFADLLPYFVPGLLGLIVMLCSDKNQRLGDKTAKTIVIQKKA</sequence>
<evidence type="ECO:0000256" key="4">
    <source>
        <dbReference type="ARBA" id="ARBA00023136"/>
    </source>
</evidence>
<evidence type="ECO:0000256" key="3">
    <source>
        <dbReference type="ARBA" id="ARBA00022989"/>
    </source>
</evidence>
<dbReference type="Pfam" id="PF06271">
    <property type="entry name" value="RDD"/>
    <property type="match status" value="1"/>
</dbReference>
<feature type="domain" description="RDD" evidence="6">
    <location>
        <begin position="11"/>
        <end position="138"/>
    </location>
</feature>
<organism evidence="7 8">
    <name type="scientific">Methanobacterium congolense</name>
    <dbReference type="NCBI Taxonomy" id="118062"/>
    <lineage>
        <taxon>Archaea</taxon>
        <taxon>Methanobacteriati</taxon>
        <taxon>Methanobacteriota</taxon>
        <taxon>Methanomada group</taxon>
        <taxon>Methanobacteria</taxon>
        <taxon>Methanobacteriales</taxon>
        <taxon>Methanobacteriaceae</taxon>
        <taxon>Methanobacterium</taxon>
    </lineage>
</organism>
<dbReference type="GO" id="GO:0016020">
    <property type="term" value="C:membrane"/>
    <property type="evidence" value="ECO:0007669"/>
    <property type="project" value="UniProtKB-SubCell"/>
</dbReference>
<reference evidence="7 8" key="1">
    <citation type="submission" date="2016-08" db="EMBL/GenBank/DDBJ databases">
        <authorList>
            <person name="Seilhamer J.J."/>
        </authorList>
    </citation>
    <scope>NUCLEOTIDE SEQUENCE [LARGE SCALE GENOMIC DNA]</scope>
    <source>
        <strain evidence="7">Buetzberg</strain>
    </source>
</reference>
<feature type="transmembrane region" description="Helical" evidence="5">
    <location>
        <begin position="45"/>
        <end position="65"/>
    </location>
</feature>
<keyword evidence="2 5" id="KW-0812">Transmembrane</keyword>
<dbReference type="GO" id="GO:0008233">
    <property type="term" value="F:peptidase activity"/>
    <property type="evidence" value="ECO:0007669"/>
    <property type="project" value="UniProtKB-KW"/>
</dbReference>
<dbReference type="PANTHER" id="PTHR38480">
    <property type="entry name" value="SLR0254 PROTEIN"/>
    <property type="match status" value="1"/>
</dbReference>
<dbReference type="Proteomes" id="UP000094707">
    <property type="component" value="Chromosome I"/>
</dbReference>
<dbReference type="PANTHER" id="PTHR38480:SF1">
    <property type="entry name" value="SLR0254 PROTEIN"/>
    <property type="match status" value="1"/>
</dbReference>
<dbReference type="KEGG" id="mcub:MCBB_0540"/>
<name>A0A1D3L0J5_9EURY</name>
<keyword evidence="7" id="KW-0378">Hydrolase</keyword>
<dbReference type="STRING" id="118062.MCBB_0540"/>
<keyword evidence="7" id="KW-0645">Protease</keyword>
<gene>
    <name evidence="7" type="ORF">MCBB_0540</name>
</gene>
<feature type="transmembrane region" description="Helical" evidence="5">
    <location>
        <begin position="109"/>
        <end position="126"/>
    </location>
</feature>
<feature type="transmembrane region" description="Helical" evidence="5">
    <location>
        <begin position="20"/>
        <end position="38"/>
    </location>
</feature>
<dbReference type="GO" id="GO:0006508">
    <property type="term" value="P:proteolysis"/>
    <property type="evidence" value="ECO:0007669"/>
    <property type="project" value="UniProtKB-KW"/>
</dbReference>
<evidence type="ECO:0000259" key="6">
    <source>
        <dbReference type="Pfam" id="PF06271"/>
    </source>
</evidence>
<accession>A0A1D3L0J5</accession>
<keyword evidence="4 5" id="KW-0472">Membrane</keyword>
<dbReference type="InterPro" id="IPR010432">
    <property type="entry name" value="RDD"/>
</dbReference>
<evidence type="ECO:0000313" key="7">
    <source>
        <dbReference type="EMBL" id="SCG85115.1"/>
    </source>
</evidence>
<comment type="subcellular location">
    <subcellularLocation>
        <location evidence="1">Membrane</location>
        <topology evidence="1">Multi-pass membrane protein</topology>
    </subcellularLocation>
</comment>
<evidence type="ECO:0000256" key="1">
    <source>
        <dbReference type="ARBA" id="ARBA00004141"/>
    </source>
</evidence>
<protein>
    <submittedName>
        <fullName evidence="7">CAAX amino terminal protease/RDD family protein</fullName>
    </submittedName>
</protein>
<dbReference type="EMBL" id="LT607756">
    <property type="protein sequence ID" value="SCG85115.1"/>
    <property type="molecule type" value="Genomic_DNA"/>
</dbReference>
<evidence type="ECO:0000313" key="8">
    <source>
        <dbReference type="Proteomes" id="UP000094707"/>
    </source>
</evidence>
<keyword evidence="8" id="KW-1185">Reference proteome</keyword>
<dbReference type="AlphaFoldDB" id="A0A1D3L0J5"/>
<dbReference type="OrthoDB" id="288430at2157"/>
<evidence type="ECO:0000256" key="5">
    <source>
        <dbReference type="SAM" id="Phobius"/>
    </source>
</evidence>
<evidence type="ECO:0000256" key="2">
    <source>
        <dbReference type="ARBA" id="ARBA00022692"/>
    </source>
</evidence>
<keyword evidence="3 5" id="KW-1133">Transmembrane helix</keyword>
<proteinExistence type="predicted"/>